<evidence type="ECO:0000256" key="1">
    <source>
        <dbReference type="SAM" id="SignalP"/>
    </source>
</evidence>
<protein>
    <recommendedName>
        <fullName evidence="4">Secreted protein</fullName>
    </recommendedName>
</protein>
<feature type="signal peptide" evidence="1">
    <location>
        <begin position="1"/>
        <end position="21"/>
    </location>
</feature>
<keyword evidence="3" id="KW-1185">Reference proteome</keyword>
<accession>A0A8J5T998</accession>
<sequence length="77" mass="8840">MVMQHLMTCLVLGEIILTVIGNMKSRCAVRRKGFISRRLDTRPRGIGEPKDREAWGLWRLRSRREGSWSSDLVGGRS</sequence>
<comment type="caution">
    <text evidence="2">The sequence shown here is derived from an EMBL/GenBank/DDBJ whole genome shotgun (WGS) entry which is preliminary data.</text>
</comment>
<dbReference type="AlphaFoldDB" id="A0A8J5T998"/>
<evidence type="ECO:0000313" key="3">
    <source>
        <dbReference type="Proteomes" id="UP000729402"/>
    </source>
</evidence>
<organism evidence="2 3">
    <name type="scientific">Zizania palustris</name>
    <name type="common">Northern wild rice</name>
    <dbReference type="NCBI Taxonomy" id="103762"/>
    <lineage>
        <taxon>Eukaryota</taxon>
        <taxon>Viridiplantae</taxon>
        <taxon>Streptophyta</taxon>
        <taxon>Embryophyta</taxon>
        <taxon>Tracheophyta</taxon>
        <taxon>Spermatophyta</taxon>
        <taxon>Magnoliopsida</taxon>
        <taxon>Liliopsida</taxon>
        <taxon>Poales</taxon>
        <taxon>Poaceae</taxon>
        <taxon>BOP clade</taxon>
        <taxon>Oryzoideae</taxon>
        <taxon>Oryzeae</taxon>
        <taxon>Zizaniinae</taxon>
        <taxon>Zizania</taxon>
    </lineage>
</organism>
<reference evidence="2" key="2">
    <citation type="submission" date="2021-02" db="EMBL/GenBank/DDBJ databases">
        <authorList>
            <person name="Kimball J.A."/>
            <person name="Haas M.W."/>
            <person name="Macchietto M."/>
            <person name="Kono T."/>
            <person name="Duquette J."/>
            <person name="Shao M."/>
        </authorList>
    </citation>
    <scope>NUCLEOTIDE SEQUENCE</scope>
    <source>
        <tissue evidence="2">Fresh leaf tissue</tissue>
    </source>
</reference>
<dbReference type="EMBL" id="JAAALK010000084">
    <property type="protein sequence ID" value="KAG8083622.1"/>
    <property type="molecule type" value="Genomic_DNA"/>
</dbReference>
<dbReference type="Proteomes" id="UP000729402">
    <property type="component" value="Unassembled WGS sequence"/>
</dbReference>
<evidence type="ECO:0000313" key="2">
    <source>
        <dbReference type="EMBL" id="KAG8083622.1"/>
    </source>
</evidence>
<keyword evidence="1" id="KW-0732">Signal</keyword>
<name>A0A8J5T998_ZIZPA</name>
<feature type="chain" id="PRO_5035183252" description="Secreted protein" evidence="1">
    <location>
        <begin position="22"/>
        <end position="77"/>
    </location>
</feature>
<gene>
    <name evidence="2" type="ORF">GUJ93_ZPchr0016g2552</name>
</gene>
<reference evidence="2" key="1">
    <citation type="journal article" date="2021" name="bioRxiv">
        <title>Whole Genome Assembly and Annotation of Northern Wild Rice, Zizania palustris L., Supports a Whole Genome Duplication in the Zizania Genus.</title>
        <authorList>
            <person name="Haas M."/>
            <person name="Kono T."/>
            <person name="Macchietto M."/>
            <person name="Millas R."/>
            <person name="McGilp L."/>
            <person name="Shao M."/>
            <person name="Duquette J."/>
            <person name="Hirsch C.N."/>
            <person name="Kimball J."/>
        </authorList>
    </citation>
    <scope>NUCLEOTIDE SEQUENCE</scope>
    <source>
        <tissue evidence="2">Fresh leaf tissue</tissue>
    </source>
</reference>
<proteinExistence type="predicted"/>
<evidence type="ECO:0008006" key="4">
    <source>
        <dbReference type="Google" id="ProtNLM"/>
    </source>
</evidence>